<evidence type="ECO:0000313" key="2">
    <source>
        <dbReference type="EMBL" id="CCU55817.1"/>
    </source>
</evidence>
<organismHost>
    <name type="scientific">Choristoneura fumiferana</name>
    <name type="common">Spruce budworm moth</name>
    <name type="synonym">Archips fumiferana</name>
    <dbReference type="NCBI Taxonomy" id="7141"/>
</organismHost>
<dbReference type="Pfam" id="PF10553">
    <property type="entry name" value="MSV199"/>
    <property type="match status" value="1"/>
</dbReference>
<proteinExistence type="predicted"/>
<sequence>MNSINYNDSNIKITYKDNQIKYNIKDIFNALDYNNYEEYFNDNDYNRYYSIKLLKKRFNDNETEKELIKYLENNTLMDIFTFIKYNNYDFKLGDWFTDIWYPLFKQKDVIITNGILNLIYNFQVGKCLLTHNLDKNIQNNKNYRQFLKQNNIDYNIIKYDENILIKYPLLHNELKLYDKHSLIKKSWLIVTVNNFKKSIMMMNNTNSEMIRKYYIKIENILFDYNNYINKDTR</sequence>
<dbReference type="RefSeq" id="YP_008004319.1">
    <property type="nucleotide sequence ID" value="NC_021248.1"/>
</dbReference>
<dbReference type="InterPro" id="IPR018879">
    <property type="entry name" value="MSV199_dom"/>
</dbReference>
<accession>A0A916KPR6</accession>
<organism evidence="2 3">
    <name type="scientific">Choristoneura biennis entomopoxvirus</name>
    <name type="common">CbEPV</name>
    <dbReference type="NCBI Taxonomy" id="10288"/>
    <lineage>
        <taxon>Viruses</taxon>
        <taxon>Varidnaviria</taxon>
        <taxon>Bamfordvirae</taxon>
        <taxon>Nucleocytoviricota</taxon>
        <taxon>Pokkesviricetes</taxon>
        <taxon>Chitovirales</taxon>
        <taxon>Poxviridae</taxon>
        <taxon>Entomopoxvirinae</taxon>
        <taxon>Betaentomopoxvirus</taxon>
        <taxon>Betaentomopoxvirus cbiennis</taxon>
    </lineage>
</organism>
<reference evidence="2" key="1">
    <citation type="journal article" date="2013" name="J. Virol.">
        <title>New Insights into the Evolution of Entomopoxvirinae from the Complete Genome Sequences of Four Entomopoxviruses Infecting Adoxophyes honmai, Choristoneura biennis, Choristoneura rosaceana, and Mythimna separata.</title>
        <authorList>
            <person name="Theze J."/>
            <person name="Takatsuka J."/>
            <person name="Li Z."/>
            <person name="Gallais J."/>
            <person name="Doucet D."/>
            <person name="Arif B."/>
            <person name="Nakai M."/>
            <person name="Herniou E.A."/>
        </authorList>
    </citation>
    <scope>NUCLEOTIDE SEQUENCE</scope>
</reference>
<evidence type="ECO:0000259" key="1">
    <source>
        <dbReference type="Pfam" id="PF10553"/>
    </source>
</evidence>
<feature type="domain" description="MSV199" evidence="1">
    <location>
        <begin position="77"/>
        <end position="221"/>
    </location>
</feature>
<dbReference type="EMBL" id="HF679132">
    <property type="protein sequence ID" value="CCU55817.1"/>
    <property type="molecule type" value="Genomic_DNA"/>
</dbReference>
<keyword evidence="3" id="KW-1185">Reference proteome</keyword>
<evidence type="ECO:0000313" key="3">
    <source>
        <dbReference type="Proteomes" id="UP000792220"/>
    </source>
</evidence>
<dbReference type="Proteomes" id="UP000792220">
    <property type="component" value="Genome"/>
</dbReference>
<dbReference type="GeneID" id="15613239"/>
<dbReference type="OrthoDB" id="34111at10239"/>
<gene>
    <name evidence="2" type="ORF">CHBEV_249</name>
</gene>
<name>A0A916KPR6_CBEPV</name>
<dbReference type="KEGG" id="vg:15613239"/>
<protein>
    <submittedName>
        <fullName evidence="2">N1R/p28-like protein</fullName>
    </submittedName>
</protein>